<dbReference type="Proteomes" id="UP000535589">
    <property type="component" value="Unassembled WGS sequence"/>
</dbReference>
<protein>
    <recommendedName>
        <fullName evidence="3">Beta-galactosidase</fullName>
    </recommendedName>
</protein>
<name>A0A7X8YHK1_9VIBR</name>
<gene>
    <name evidence="1" type="ORF">HGP28_11850</name>
</gene>
<comment type="caution">
    <text evidence="1">The sequence shown here is derived from an EMBL/GenBank/DDBJ whole genome shotgun (WGS) entry which is preliminary data.</text>
</comment>
<sequence>MELTLSTPWQVSPLTDLSLPQLDMTLPAAFALALPYELTDTEIAKQEWHLMHDVEMSETMLSAGCIELQLAGISGYAEVRVNGVAVMDCDSAIEALPICQNEWPHYVSLQRKNIRSYLHQGGNRIEILLLHDNDEWLIEPDVQDDAGHGLVPYRQCELNDGEAARFGIATAPRLVFAPHVELRQVDAEQIWHHGGGCEVKVTLHYQVHRPSLVSAAIKFDGMTYRVPLDMRSQQVSALFQIEAPRATSIQTPVQTPLYWLNIELDNLSFDYPITLNPALCVTLNELTPESERA</sequence>
<organism evidence="1 2">
    <name type="scientific">Vibrio agarilyticus</name>
    <dbReference type="NCBI Taxonomy" id="2726741"/>
    <lineage>
        <taxon>Bacteria</taxon>
        <taxon>Pseudomonadati</taxon>
        <taxon>Pseudomonadota</taxon>
        <taxon>Gammaproteobacteria</taxon>
        <taxon>Vibrionales</taxon>
        <taxon>Vibrionaceae</taxon>
        <taxon>Vibrio</taxon>
    </lineage>
</organism>
<proteinExistence type="predicted"/>
<dbReference type="InterPro" id="IPR008979">
    <property type="entry name" value="Galactose-bd-like_sf"/>
</dbReference>
<reference evidence="1 2" key="1">
    <citation type="submission" date="2020-04" db="EMBL/GenBank/DDBJ databases">
        <title>Vibrio sp. SM6, a novel species isolated from seawater.</title>
        <authorList>
            <person name="Wang X."/>
        </authorList>
    </citation>
    <scope>NUCLEOTIDE SEQUENCE [LARGE SCALE GENOMIC DNA]</scope>
    <source>
        <strain evidence="1 2">SM6</strain>
    </source>
</reference>
<dbReference type="AlphaFoldDB" id="A0A7X8YHK1"/>
<evidence type="ECO:0000313" key="2">
    <source>
        <dbReference type="Proteomes" id="UP000535589"/>
    </source>
</evidence>
<dbReference type="RefSeq" id="WP_168836680.1">
    <property type="nucleotide sequence ID" value="NZ_JABAIK010000010.1"/>
</dbReference>
<dbReference type="EMBL" id="JABAIK010000010">
    <property type="protein sequence ID" value="NLS13586.1"/>
    <property type="molecule type" value="Genomic_DNA"/>
</dbReference>
<evidence type="ECO:0000313" key="1">
    <source>
        <dbReference type="EMBL" id="NLS13586.1"/>
    </source>
</evidence>
<accession>A0A7X8YHK1</accession>
<keyword evidence="2" id="KW-1185">Reference proteome</keyword>
<dbReference type="SUPFAM" id="SSF49785">
    <property type="entry name" value="Galactose-binding domain-like"/>
    <property type="match status" value="1"/>
</dbReference>
<evidence type="ECO:0008006" key="3">
    <source>
        <dbReference type="Google" id="ProtNLM"/>
    </source>
</evidence>